<dbReference type="CDD" id="cd00452">
    <property type="entry name" value="KDPG_aldolase"/>
    <property type="match status" value="1"/>
</dbReference>
<dbReference type="AlphaFoldDB" id="A0A2S0VUC0"/>
<dbReference type="Gene3D" id="3.20.20.70">
    <property type="entry name" value="Aldolase class I"/>
    <property type="match status" value="1"/>
</dbReference>
<evidence type="ECO:0000256" key="5">
    <source>
        <dbReference type="ARBA" id="ARBA00013063"/>
    </source>
</evidence>
<comment type="subunit">
    <text evidence="4">Homotrimer.</text>
</comment>
<dbReference type="Pfam" id="PF01081">
    <property type="entry name" value="Aldolase"/>
    <property type="match status" value="1"/>
</dbReference>
<keyword evidence="7" id="KW-0704">Schiff base</keyword>
<dbReference type="PANTHER" id="PTHR30246">
    <property type="entry name" value="2-KETO-3-DEOXY-6-PHOSPHOGLUCONATE ALDOLASE"/>
    <property type="match status" value="1"/>
</dbReference>
<evidence type="ECO:0000256" key="6">
    <source>
        <dbReference type="ARBA" id="ARBA00023239"/>
    </source>
</evidence>
<dbReference type="NCBIfam" id="TIGR01182">
    <property type="entry name" value="eda"/>
    <property type="match status" value="1"/>
</dbReference>
<dbReference type="InterPro" id="IPR031338">
    <property type="entry name" value="KDPG/KHG_AS_2"/>
</dbReference>
<dbReference type="NCBIfam" id="NF004325">
    <property type="entry name" value="PRK05718.1"/>
    <property type="match status" value="1"/>
</dbReference>
<dbReference type="PANTHER" id="PTHR30246:SF1">
    <property type="entry name" value="2-DEHYDRO-3-DEOXY-6-PHOSPHOGALACTONATE ALDOLASE-RELATED"/>
    <property type="match status" value="1"/>
</dbReference>
<accession>A0A2S0VUC0</accession>
<evidence type="ECO:0000256" key="7">
    <source>
        <dbReference type="ARBA" id="ARBA00023270"/>
    </source>
</evidence>
<evidence type="ECO:0000256" key="1">
    <source>
        <dbReference type="ARBA" id="ARBA00000654"/>
    </source>
</evidence>
<organism evidence="9 10">
    <name type="scientific">Saccharobesus litoralis</name>
    <dbReference type="NCBI Taxonomy" id="2172099"/>
    <lineage>
        <taxon>Bacteria</taxon>
        <taxon>Pseudomonadati</taxon>
        <taxon>Pseudomonadota</taxon>
        <taxon>Gammaproteobacteria</taxon>
        <taxon>Alteromonadales</taxon>
        <taxon>Alteromonadaceae</taxon>
        <taxon>Saccharobesus</taxon>
    </lineage>
</organism>
<dbReference type="PROSITE" id="PS00160">
    <property type="entry name" value="ALDOLASE_KDPG_KHG_2"/>
    <property type="match status" value="1"/>
</dbReference>
<keyword evidence="8" id="KW-0119">Carbohydrate metabolism</keyword>
<evidence type="ECO:0000256" key="3">
    <source>
        <dbReference type="ARBA" id="ARBA00006906"/>
    </source>
</evidence>
<keyword evidence="6 9" id="KW-0456">Lyase</keyword>
<reference evidence="9 10" key="1">
    <citation type="submission" date="2018-01" db="EMBL/GenBank/DDBJ databases">
        <title>Genome sequence of a Cantenovulum-like bacteria.</title>
        <authorList>
            <person name="Tan W.R."/>
            <person name="Lau N.-S."/>
            <person name="Go F."/>
            <person name="Amirul A.-A.A."/>
        </authorList>
    </citation>
    <scope>NUCLEOTIDE SEQUENCE [LARGE SCALE GENOMIC DNA]</scope>
    <source>
        <strain evidence="9 10">CCB-QB4</strain>
    </source>
</reference>
<dbReference type="OrthoDB" id="9805177at2"/>
<dbReference type="EMBL" id="CP026604">
    <property type="protein sequence ID" value="AWB67816.1"/>
    <property type="molecule type" value="Genomic_DNA"/>
</dbReference>
<dbReference type="PROSITE" id="PS00159">
    <property type="entry name" value="ALDOLASE_KDPG_KHG_1"/>
    <property type="match status" value="1"/>
</dbReference>
<sequence length="217" mass="22644">MTTTNNWQTSALDILKQGTVVPVLVFKKLEHALPVSEALLEGGVKVLEVTLRTECALDAIKLLSEKLPEAVTGAGTIISGEQYKAVEAAGGQFGISPGLTPALLQTANQGSMPLIPGIATISEMMTGIEHGLDCFKFFPAEAAGGVPMLKSIAGPCPQITFCPTGGINPANYQNYLKLPNVACVGGSWLVPQDAVEAGDWKKITEIAKAAVEGAQNL</sequence>
<comment type="similarity">
    <text evidence="3">Belongs to the KHG/KDPG aldolase family.</text>
</comment>
<dbReference type="GO" id="GO:0008675">
    <property type="term" value="F:2-dehydro-3-deoxy-phosphogluconate aldolase activity"/>
    <property type="evidence" value="ECO:0007669"/>
    <property type="project" value="UniProtKB-EC"/>
</dbReference>
<gene>
    <name evidence="9" type="ORF">C2869_15890</name>
</gene>
<dbReference type="InterPro" id="IPR013785">
    <property type="entry name" value="Aldolase_TIM"/>
</dbReference>
<proteinExistence type="inferred from homology"/>
<dbReference type="InterPro" id="IPR000887">
    <property type="entry name" value="Aldlse_KDPG_KHG"/>
</dbReference>
<evidence type="ECO:0000256" key="8">
    <source>
        <dbReference type="ARBA" id="ARBA00023277"/>
    </source>
</evidence>
<evidence type="ECO:0000313" key="10">
    <source>
        <dbReference type="Proteomes" id="UP000244441"/>
    </source>
</evidence>
<dbReference type="RefSeq" id="WP_108603883.1">
    <property type="nucleotide sequence ID" value="NZ_CP026604.1"/>
</dbReference>
<evidence type="ECO:0000313" key="9">
    <source>
        <dbReference type="EMBL" id="AWB67816.1"/>
    </source>
</evidence>
<dbReference type="EC" id="4.1.2.14" evidence="5"/>
<evidence type="ECO:0000256" key="4">
    <source>
        <dbReference type="ARBA" id="ARBA00011233"/>
    </source>
</evidence>
<dbReference type="Proteomes" id="UP000244441">
    <property type="component" value="Chromosome"/>
</dbReference>
<keyword evidence="10" id="KW-1185">Reference proteome</keyword>
<evidence type="ECO:0000256" key="2">
    <source>
        <dbReference type="ARBA" id="ARBA00004736"/>
    </source>
</evidence>
<dbReference type="InterPro" id="IPR031337">
    <property type="entry name" value="KDPG/KHG_AS_1"/>
</dbReference>
<name>A0A2S0VUC0_9ALTE</name>
<dbReference type="KEGG" id="cate:C2869_15890"/>
<comment type="catalytic activity">
    <reaction evidence="1">
        <text>2-dehydro-3-deoxy-6-phospho-D-gluconate = D-glyceraldehyde 3-phosphate + pyruvate</text>
        <dbReference type="Rhea" id="RHEA:17089"/>
        <dbReference type="ChEBI" id="CHEBI:15361"/>
        <dbReference type="ChEBI" id="CHEBI:57569"/>
        <dbReference type="ChEBI" id="CHEBI:59776"/>
        <dbReference type="EC" id="4.1.2.14"/>
    </reaction>
</comment>
<dbReference type="SUPFAM" id="SSF51569">
    <property type="entry name" value="Aldolase"/>
    <property type="match status" value="1"/>
</dbReference>
<comment type="pathway">
    <text evidence="2">Carbohydrate acid metabolism; 2-dehydro-3-deoxy-D-gluconate degradation; D-glyceraldehyde 3-phosphate and pyruvate from 2-dehydro-3-deoxy-D-gluconate: step 2/2.</text>
</comment>
<protein>
    <recommendedName>
        <fullName evidence="5">2-dehydro-3-deoxy-phosphogluconate aldolase</fullName>
        <ecNumber evidence="5">4.1.2.14</ecNumber>
    </recommendedName>
</protein>